<sequence>MVVEASGDGLGAEPVGGVEVEDGADGGGLDRVGDEFVEPSVDGVAEGPGAAGPQSFGGFAFHSGDDAVDDGFAFELGEHAEHLDQHPADRGGGVERLGRRPEDDLGVGEFVEQAGQVAQAAGEPVDAVDQQGVEHPGPSSAQGLLEFGTVGAGA</sequence>
<name>A0ABT0XWX7_9ACTN</name>
<evidence type="ECO:0000313" key="2">
    <source>
        <dbReference type="EMBL" id="MCM4078222.1"/>
    </source>
</evidence>
<evidence type="ECO:0000256" key="1">
    <source>
        <dbReference type="SAM" id="MobiDB-lite"/>
    </source>
</evidence>
<dbReference type="EMBL" id="JAMQOL010000015">
    <property type="protein sequence ID" value="MCM4078222.1"/>
    <property type="molecule type" value="Genomic_DNA"/>
</dbReference>
<feature type="region of interest" description="Disordered" evidence="1">
    <location>
        <begin position="1"/>
        <end position="62"/>
    </location>
</feature>
<dbReference type="Proteomes" id="UP001523216">
    <property type="component" value="Unassembled WGS sequence"/>
</dbReference>
<feature type="region of interest" description="Disordered" evidence="1">
    <location>
        <begin position="120"/>
        <end position="154"/>
    </location>
</feature>
<comment type="caution">
    <text evidence="2">The sequence shown here is derived from an EMBL/GenBank/DDBJ whole genome shotgun (WGS) entry which is preliminary data.</text>
</comment>
<gene>
    <name evidence="2" type="ORF">LXN57_11665</name>
</gene>
<reference evidence="2 3" key="1">
    <citation type="submission" date="2022-06" db="EMBL/GenBank/DDBJ databases">
        <title>Actinoplanes abujensis sp. nov., isolated from Nigerian arid soil.</title>
        <authorList>
            <person name="Ding P."/>
        </authorList>
    </citation>
    <scope>NUCLEOTIDE SEQUENCE [LARGE SCALE GENOMIC DNA]</scope>
    <source>
        <strain evidence="3">TRM88002</strain>
    </source>
</reference>
<proteinExistence type="predicted"/>
<organism evidence="2 3">
    <name type="scientific">Paractinoplanes hotanensis</name>
    <dbReference type="NCBI Taxonomy" id="2906497"/>
    <lineage>
        <taxon>Bacteria</taxon>
        <taxon>Bacillati</taxon>
        <taxon>Actinomycetota</taxon>
        <taxon>Actinomycetes</taxon>
        <taxon>Micromonosporales</taxon>
        <taxon>Micromonosporaceae</taxon>
        <taxon>Paractinoplanes</taxon>
    </lineage>
</organism>
<feature type="region of interest" description="Disordered" evidence="1">
    <location>
        <begin position="76"/>
        <end position="101"/>
    </location>
</feature>
<keyword evidence="3" id="KW-1185">Reference proteome</keyword>
<evidence type="ECO:0000313" key="3">
    <source>
        <dbReference type="Proteomes" id="UP001523216"/>
    </source>
</evidence>
<protein>
    <submittedName>
        <fullName evidence="2">Uncharacterized protein</fullName>
    </submittedName>
</protein>
<accession>A0ABT0XWX7</accession>